<sequence length="116" mass="11830">MKSVQAVALVFLGLIALSHCFQVNPTSPSLLRAQRTSALSRGDIQKGATALGALAPLASLVDQASASSLDGIPTDLLAYDSASFGGNALTIAGLFAIFIIILLLAPPLKGEPGEQI</sequence>
<feature type="transmembrane region" description="Helical" evidence="1">
    <location>
        <begin position="84"/>
        <end position="105"/>
    </location>
</feature>
<name>A0A0G4FQD8_VITBC</name>
<evidence type="ECO:0000313" key="4">
    <source>
        <dbReference type="Proteomes" id="UP000041254"/>
    </source>
</evidence>
<feature type="signal peptide" evidence="2">
    <location>
        <begin position="1"/>
        <end position="20"/>
    </location>
</feature>
<dbReference type="EMBL" id="CDMY01000480">
    <property type="protein sequence ID" value="CEM16653.1"/>
    <property type="molecule type" value="Genomic_DNA"/>
</dbReference>
<dbReference type="InParanoid" id="A0A0G4FQD8"/>
<gene>
    <name evidence="3" type="ORF">Vbra_15958</name>
</gene>
<proteinExistence type="predicted"/>
<keyword evidence="1" id="KW-1133">Transmembrane helix</keyword>
<evidence type="ECO:0000256" key="1">
    <source>
        <dbReference type="SAM" id="Phobius"/>
    </source>
</evidence>
<evidence type="ECO:0000256" key="2">
    <source>
        <dbReference type="SAM" id="SignalP"/>
    </source>
</evidence>
<organism evidence="3 4">
    <name type="scientific">Vitrella brassicaformis (strain CCMP3155)</name>
    <dbReference type="NCBI Taxonomy" id="1169540"/>
    <lineage>
        <taxon>Eukaryota</taxon>
        <taxon>Sar</taxon>
        <taxon>Alveolata</taxon>
        <taxon>Colpodellida</taxon>
        <taxon>Vitrellaceae</taxon>
        <taxon>Vitrella</taxon>
    </lineage>
</organism>
<keyword evidence="1" id="KW-0812">Transmembrane</keyword>
<keyword evidence="1" id="KW-0472">Membrane</keyword>
<dbReference type="Proteomes" id="UP000041254">
    <property type="component" value="Unassembled WGS sequence"/>
</dbReference>
<accession>A0A0G4FQD8</accession>
<reference evidence="3 4" key="1">
    <citation type="submission" date="2014-11" db="EMBL/GenBank/DDBJ databases">
        <authorList>
            <person name="Zhu J."/>
            <person name="Qi W."/>
            <person name="Song R."/>
        </authorList>
    </citation>
    <scope>NUCLEOTIDE SEQUENCE [LARGE SCALE GENOMIC DNA]</scope>
</reference>
<protein>
    <submittedName>
        <fullName evidence="3">Uncharacterized protein</fullName>
    </submittedName>
</protein>
<dbReference type="AlphaFoldDB" id="A0A0G4FQD8"/>
<feature type="chain" id="PRO_5005189608" evidence="2">
    <location>
        <begin position="21"/>
        <end position="116"/>
    </location>
</feature>
<dbReference type="VEuPathDB" id="CryptoDB:Vbra_15958"/>
<evidence type="ECO:0000313" key="3">
    <source>
        <dbReference type="EMBL" id="CEM16653.1"/>
    </source>
</evidence>
<keyword evidence="2" id="KW-0732">Signal</keyword>
<keyword evidence="4" id="KW-1185">Reference proteome</keyword>